<keyword evidence="2" id="KW-1185">Reference proteome</keyword>
<evidence type="ECO:0000313" key="2">
    <source>
        <dbReference type="Proteomes" id="UP000509302"/>
    </source>
</evidence>
<proteinExistence type="predicted"/>
<dbReference type="Proteomes" id="UP000509302">
    <property type="component" value="Chromosome"/>
</dbReference>
<protein>
    <submittedName>
        <fullName evidence="1">Uncharacterized protein</fullName>
    </submittedName>
</protein>
<dbReference type="RefSeq" id="WP_179242335.1">
    <property type="nucleotide sequence ID" value="NZ_CP058595.1"/>
</dbReference>
<dbReference type="AlphaFoldDB" id="A0A7H9ARK4"/>
<name>A0A7H9ARK4_9FLAO</name>
<accession>A0A7H9ARK4</accession>
<gene>
    <name evidence="1" type="ORF">HYG79_12070</name>
</gene>
<evidence type="ECO:0000313" key="1">
    <source>
        <dbReference type="EMBL" id="QLG46049.1"/>
    </source>
</evidence>
<dbReference type="KEGG" id="cagg:HYG79_12070"/>
<organism evidence="1 2">
    <name type="scientific">Costertonia aggregata</name>
    <dbReference type="NCBI Taxonomy" id="343403"/>
    <lineage>
        <taxon>Bacteria</taxon>
        <taxon>Pseudomonadati</taxon>
        <taxon>Bacteroidota</taxon>
        <taxon>Flavobacteriia</taxon>
        <taxon>Flavobacteriales</taxon>
        <taxon>Flavobacteriaceae</taxon>
        <taxon>Costertonia</taxon>
    </lineage>
</organism>
<reference evidence="1 2" key="1">
    <citation type="journal article" date="2006" name="Int. J. Syst. Evol. Microbiol.">
        <title>Costertonia aggregata gen. nov., sp. nov., a mesophilic marine bacterium of the family Flavobacteriaceae, isolated from a mature biofilm.</title>
        <authorList>
            <person name="Kwon K.K."/>
            <person name="Lee Y.K."/>
            <person name="Lee H.K."/>
        </authorList>
    </citation>
    <scope>NUCLEOTIDE SEQUENCE [LARGE SCALE GENOMIC DNA]</scope>
    <source>
        <strain evidence="1 2">KCCM 42265</strain>
    </source>
</reference>
<sequence>MINTRSPYYITAPVSTGTTSVTLTLKINNLTENSGLSAPQYSLTKNKPSATTTFLDFEISNMIRDFYDYTPIFSPFTALLDSNDRNVLQLNYSLTYEGSGTDITVLSTDVFDGYGYYEEGINPQVPSNAILLSNDYYIINKNGFFNIPVYNDGTHSSISVDGTPYTLSESTDIKSKIKNMWLNCNDFDGTVQIEIGDNSITLEVQDECKYRPTDVLFLNKYGAWEIMTFFKARKESIQIEKSTFKNNFVSNGAYSTQKHSFQDYNKNAREQLKLSSGYVPESYNETIRQLLLSEYVFLVNSGNFIPVNVDNSSYQYQTRIIDKLINHSIDFNYSYDKINSL</sequence>
<dbReference type="EMBL" id="CP058595">
    <property type="protein sequence ID" value="QLG46049.1"/>
    <property type="molecule type" value="Genomic_DNA"/>
</dbReference>